<evidence type="ECO:0000256" key="2">
    <source>
        <dbReference type="SAM" id="Phobius"/>
    </source>
</evidence>
<dbReference type="AlphaFoldDB" id="A0A645D3A0"/>
<keyword evidence="2" id="KW-1133">Transmembrane helix</keyword>
<proteinExistence type="predicted"/>
<sequence>MALNNFNDDDKIESSYSLFGDDEPEIGGSSSSGLPPVPDPEPEPENRPSGKNFLIAIGIMGAILVLALVLLLLIAPKLIAQQQSSQLEQVAQINAANTATALAATSQFIANQATATPQPTAVEPTKTPVVVISTSTAEVGGASGGDGLSADELATVSALQTKMAAAGTPEPTATNLPNTGFADDFGLPGVFGLAAVLVAVVFISRKIRTATH</sequence>
<protein>
    <recommendedName>
        <fullName evidence="4">Gram-positive cocci surface proteins LPxTG domain-containing protein</fullName>
    </recommendedName>
</protein>
<keyword evidence="2" id="KW-0812">Transmembrane</keyword>
<name>A0A645D3A0_9ZZZZ</name>
<feature type="transmembrane region" description="Helical" evidence="2">
    <location>
        <begin position="185"/>
        <end position="203"/>
    </location>
</feature>
<keyword evidence="2" id="KW-0472">Membrane</keyword>
<gene>
    <name evidence="3" type="ORF">SDC9_130706</name>
</gene>
<evidence type="ECO:0000256" key="1">
    <source>
        <dbReference type="SAM" id="MobiDB-lite"/>
    </source>
</evidence>
<comment type="caution">
    <text evidence="3">The sequence shown here is derived from an EMBL/GenBank/DDBJ whole genome shotgun (WGS) entry which is preliminary data.</text>
</comment>
<feature type="region of interest" description="Disordered" evidence="1">
    <location>
        <begin position="1"/>
        <end position="47"/>
    </location>
</feature>
<evidence type="ECO:0000313" key="3">
    <source>
        <dbReference type="EMBL" id="MPM83637.1"/>
    </source>
</evidence>
<reference evidence="3" key="1">
    <citation type="submission" date="2019-08" db="EMBL/GenBank/DDBJ databases">
        <authorList>
            <person name="Kucharzyk K."/>
            <person name="Murdoch R.W."/>
            <person name="Higgins S."/>
            <person name="Loffler F."/>
        </authorList>
    </citation>
    <scope>NUCLEOTIDE SEQUENCE</scope>
</reference>
<evidence type="ECO:0008006" key="4">
    <source>
        <dbReference type="Google" id="ProtNLM"/>
    </source>
</evidence>
<dbReference type="EMBL" id="VSSQ01032390">
    <property type="protein sequence ID" value="MPM83637.1"/>
    <property type="molecule type" value="Genomic_DNA"/>
</dbReference>
<feature type="transmembrane region" description="Helical" evidence="2">
    <location>
        <begin position="53"/>
        <end position="75"/>
    </location>
</feature>
<organism evidence="3">
    <name type="scientific">bioreactor metagenome</name>
    <dbReference type="NCBI Taxonomy" id="1076179"/>
    <lineage>
        <taxon>unclassified sequences</taxon>
        <taxon>metagenomes</taxon>
        <taxon>ecological metagenomes</taxon>
    </lineage>
</organism>
<accession>A0A645D3A0</accession>